<evidence type="ECO:0000256" key="3">
    <source>
        <dbReference type="ARBA" id="ARBA00022722"/>
    </source>
</evidence>
<dbReference type="FunFam" id="3.30.420.10:FF:000059">
    <property type="entry name" value="Exosome complex exonuclease Rrp6"/>
    <property type="match status" value="1"/>
</dbReference>
<evidence type="ECO:0000256" key="10">
    <source>
        <dbReference type="SAM" id="MobiDB-lite"/>
    </source>
</evidence>
<dbReference type="GO" id="GO:0000175">
    <property type="term" value="F:3'-5'-RNA exonuclease activity"/>
    <property type="evidence" value="ECO:0007669"/>
    <property type="project" value="InterPro"/>
</dbReference>
<dbReference type="EMBL" id="CAJQZP010001331">
    <property type="protein sequence ID" value="CAG5039238.1"/>
    <property type="molecule type" value="Genomic_DNA"/>
</dbReference>
<evidence type="ECO:0000256" key="4">
    <source>
        <dbReference type="ARBA" id="ARBA00022801"/>
    </source>
</evidence>
<dbReference type="InterPro" id="IPR002562">
    <property type="entry name" value="3'-5'_exonuclease_dom"/>
</dbReference>
<dbReference type="InterPro" id="IPR002121">
    <property type="entry name" value="HRDC_dom"/>
</dbReference>
<dbReference type="SMART" id="SM00474">
    <property type="entry name" value="35EXOc"/>
    <property type="match status" value="1"/>
</dbReference>
<protein>
    <recommendedName>
        <fullName evidence="9">Exosome complex component 10 homolog</fullName>
    </recommendedName>
</protein>
<feature type="compositionally biased region" description="Basic and acidic residues" evidence="10">
    <location>
        <begin position="718"/>
        <end position="754"/>
    </location>
</feature>
<dbReference type="CDD" id="cd06147">
    <property type="entry name" value="Rrp6p_like_exo"/>
    <property type="match status" value="1"/>
</dbReference>
<evidence type="ECO:0000256" key="9">
    <source>
        <dbReference type="ARBA" id="ARBA00070365"/>
    </source>
</evidence>
<evidence type="ECO:0000313" key="12">
    <source>
        <dbReference type="EMBL" id="CAG5039238.1"/>
    </source>
</evidence>
<keyword evidence="7" id="KW-0539">Nucleus</keyword>
<feature type="domain" description="HRDC" evidence="11">
    <location>
        <begin position="466"/>
        <end position="546"/>
    </location>
</feature>
<comment type="similarity">
    <text evidence="8">Belongs to the exosome component 10/RRP6 family.</text>
</comment>
<evidence type="ECO:0000256" key="8">
    <source>
        <dbReference type="ARBA" id="ARBA00043957"/>
    </source>
</evidence>
<comment type="caution">
    <text evidence="12">The sequence shown here is derived from an EMBL/GenBank/DDBJ whole genome shotgun (WGS) entry which is preliminary data.</text>
</comment>
<dbReference type="SMART" id="SM00341">
    <property type="entry name" value="HRDC"/>
    <property type="match status" value="1"/>
</dbReference>
<dbReference type="InterPro" id="IPR045092">
    <property type="entry name" value="Rrp6-like"/>
</dbReference>
<dbReference type="PROSITE" id="PS50967">
    <property type="entry name" value="HRDC"/>
    <property type="match status" value="1"/>
</dbReference>
<evidence type="ECO:0000256" key="7">
    <source>
        <dbReference type="ARBA" id="ARBA00023242"/>
    </source>
</evidence>
<dbReference type="GO" id="GO:0003727">
    <property type="term" value="F:single-stranded RNA binding"/>
    <property type="evidence" value="ECO:0007669"/>
    <property type="project" value="TreeGrafter"/>
</dbReference>
<dbReference type="GO" id="GO:0071036">
    <property type="term" value="P:nuclear polyadenylation-dependent snoRNA catabolic process"/>
    <property type="evidence" value="ECO:0007669"/>
    <property type="project" value="TreeGrafter"/>
</dbReference>
<gene>
    <name evidence="12" type="ORF">PAPOLLO_LOCUS21576</name>
</gene>
<dbReference type="GO" id="GO:0071035">
    <property type="term" value="P:nuclear polyadenylation-dependent rRNA catabolic process"/>
    <property type="evidence" value="ECO:0007669"/>
    <property type="project" value="TreeGrafter"/>
</dbReference>
<feature type="region of interest" description="Disordered" evidence="10">
    <location>
        <begin position="712"/>
        <end position="754"/>
    </location>
</feature>
<dbReference type="Pfam" id="PF08066">
    <property type="entry name" value="PMC2NT"/>
    <property type="match status" value="1"/>
</dbReference>
<dbReference type="FunFam" id="1.10.150.80:FF:000001">
    <property type="entry name" value="Putative exosome component 10"/>
    <property type="match status" value="1"/>
</dbReference>
<evidence type="ECO:0000313" key="13">
    <source>
        <dbReference type="Proteomes" id="UP000691718"/>
    </source>
</evidence>
<dbReference type="GO" id="GO:0071038">
    <property type="term" value="P:TRAMP-dependent tRNA surveillance pathway"/>
    <property type="evidence" value="ECO:0007669"/>
    <property type="project" value="TreeGrafter"/>
</dbReference>
<dbReference type="PANTHER" id="PTHR12124">
    <property type="entry name" value="POLYMYOSITIS/SCLERODERMA AUTOANTIGEN-RELATED"/>
    <property type="match status" value="1"/>
</dbReference>
<keyword evidence="3" id="KW-0540">Nuclease</keyword>
<dbReference type="GO" id="GO:0071039">
    <property type="term" value="P:nuclear polyadenylation-dependent CUT catabolic process"/>
    <property type="evidence" value="ECO:0007669"/>
    <property type="project" value="TreeGrafter"/>
</dbReference>
<evidence type="ECO:0000256" key="1">
    <source>
        <dbReference type="ARBA" id="ARBA00004123"/>
    </source>
</evidence>
<dbReference type="AlphaFoldDB" id="A0A8S3XVQ3"/>
<dbReference type="GO" id="GO:0000176">
    <property type="term" value="C:nuclear exosome (RNase complex)"/>
    <property type="evidence" value="ECO:0007669"/>
    <property type="project" value="InterPro"/>
</dbReference>
<keyword evidence="4" id="KW-0378">Hydrolase</keyword>
<dbReference type="Proteomes" id="UP000691718">
    <property type="component" value="Unassembled WGS sequence"/>
</dbReference>
<dbReference type="Pfam" id="PF00570">
    <property type="entry name" value="HRDC"/>
    <property type="match status" value="1"/>
</dbReference>
<accession>A0A8S3XVQ3</accession>
<evidence type="ECO:0000256" key="6">
    <source>
        <dbReference type="ARBA" id="ARBA00022839"/>
    </source>
</evidence>
<dbReference type="InterPro" id="IPR012588">
    <property type="entry name" value="Exosome-assoc_fac_Rrp6_N"/>
</dbReference>
<proteinExistence type="inferred from homology"/>
<sequence>MNSVLNPEAPEFYPHLTTVTQRKLVETIGKSIVMGGYTSINKTIRSSNHFPSGTSLELFKTFTDFNFVTCKLSESVVLQSNEIIITELPTVKLKFNDNDYNTEKIIDANDSILDRININIDSISKLNKSGDRLLDDTENGVKVSSWNKAPVIAKIKVGSAMFIGAKNIPRPQLTFKDTIDNSENLWVPKISDKPNNIKPLALNILYNEEGEAVGYEHPYKVELELYHPPSSFIDPDPEPPTFPPPLEKTKFTYIETESQVDALVKHLNDVKEMAVDVEHHSYRTYQGITCLIQISTIEGDFIIDALAVREHIHKLNLSFTDPKKMKVFHGAEMDVLWLQRDFGVYIVGLFDTHQAAKVLKISGLSLKNLLMRYCQVDADKRYQLADWRIRPLPDELVKYARMDTHYLLYVWRRMKNELLEAAAGQPHLLLSVFEHSRQICGTTYNKEVVHDNSHLGLYMRSKKSFNSRQMAALKMLYKWRDAQARILDESTTYLLPNHMLLSLAEALPREVQGVNACCSPMPPFVKQNLIGIHRMLLSCRELPMEPQLFQMPQSISSMVNVAHYPLMSYNVHDLTHYPEFSEDQPINLDKAAECIENYIDFQPDIKAFKSTSDSETGNIVSNLNVDAKLFIPPYDRYRKYRTLAQMEELKEFKDKEAKIAAIGKGNELIKKEVLIKLQEAKALVEAEDKTETDQFDTTNEIDDDENVVQKTVQRKRKISSDKRERKDSVVEATKEDKTENKPENNQKYKMQNKSEIKTNVNRFNYKNVNYKKFYNENEKVLKQPKMKFKKH</sequence>
<dbReference type="InterPro" id="IPR049559">
    <property type="entry name" value="Rrp6p-like_exo"/>
</dbReference>
<keyword evidence="6" id="KW-0269">Exonuclease</keyword>
<name>A0A8S3XVQ3_PARAO</name>
<dbReference type="GO" id="GO:0071040">
    <property type="term" value="P:nuclear polyadenylation-dependent antisense transcript catabolic process"/>
    <property type="evidence" value="ECO:0007669"/>
    <property type="project" value="TreeGrafter"/>
</dbReference>
<dbReference type="GO" id="GO:0071037">
    <property type="term" value="P:nuclear polyadenylation-dependent snRNA catabolic process"/>
    <property type="evidence" value="ECO:0007669"/>
    <property type="project" value="TreeGrafter"/>
</dbReference>
<organism evidence="12 13">
    <name type="scientific">Parnassius apollo</name>
    <name type="common">Apollo butterfly</name>
    <name type="synonym">Papilio apollo</name>
    <dbReference type="NCBI Taxonomy" id="110799"/>
    <lineage>
        <taxon>Eukaryota</taxon>
        <taxon>Metazoa</taxon>
        <taxon>Ecdysozoa</taxon>
        <taxon>Arthropoda</taxon>
        <taxon>Hexapoda</taxon>
        <taxon>Insecta</taxon>
        <taxon>Pterygota</taxon>
        <taxon>Neoptera</taxon>
        <taxon>Endopterygota</taxon>
        <taxon>Lepidoptera</taxon>
        <taxon>Glossata</taxon>
        <taxon>Ditrysia</taxon>
        <taxon>Papilionoidea</taxon>
        <taxon>Papilionidae</taxon>
        <taxon>Parnassiinae</taxon>
        <taxon>Parnassini</taxon>
        <taxon>Parnassius</taxon>
        <taxon>Parnassius</taxon>
    </lineage>
</organism>
<keyword evidence="5" id="KW-0271">Exosome</keyword>
<evidence type="ECO:0000256" key="5">
    <source>
        <dbReference type="ARBA" id="ARBA00022835"/>
    </source>
</evidence>
<dbReference type="GO" id="GO:0071051">
    <property type="term" value="P:poly(A)-dependent snoRNA 3'-end processing"/>
    <property type="evidence" value="ECO:0007669"/>
    <property type="project" value="TreeGrafter"/>
</dbReference>
<comment type="subcellular location">
    <subcellularLocation>
        <location evidence="1">Nucleus</location>
    </subcellularLocation>
</comment>
<evidence type="ECO:0000256" key="2">
    <source>
        <dbReference type="ARBA" id="ARBA00022552"/>
    </source>
</evidence>
<reference evidence="12" key="1">
    <citation type="submission" date="2021-04" db="EMBL/GenBank/DDBJ databases">
        <authorList>
            <person name="Tunstrom K."/>
        </authorList>
    </citation>
    <scope>NUCLEOTIDE SEQUENCE</scope>
</reference>
<dbReference type="GO" id="GO:0000467">
    <property type="term" value="P:exonucleolytic trimming to generate mature 3'-end of 5.8S rRNA from tricistronic rRNA transcript (SSU-rRNA, 5.8S rRNA, LSU-rRNA)"/>
    <property type="evidence" value="ECO:0007669"/>
    <property type="project" value="InterPro"/>
</dbReference>
<dbReference type="GO" id="GO:0005730">
    <property type="term" value="C:nucleolus"/>
    <property type="evidence" value="ECO:0007669"/>
    <property type="project" value="TreeGrafter"/>
</dbReference>
<keyword evidence="13" id="KW-1185">Reference proteome</keyword>
<dbReference type="GO" id="GO:0071044">
    <property type="term" value="P:histone mRNA catabolic process"/>
    <property type="evidence" value="ECO:0007669"/>
    <property type="project" value="TreeGrafter"/>
</dbReference>
<dbReference type="OrthoDB" id="2250022at2759"/>
<dbReference type="Pfam" id="PF01612">
    <property type="entry name" value="DNA_pol_A_exo1"/>
    <property type="match status" value="1"/>
</dbReference>
<dbReference type="PANTHER" id="PTHR12124:SF47">
    <property type="entry name" value="EXOSOME COMPONENT 10"/>
    <property type="match status" value="1"/>
</dbReference>
<evidence type="ECO:0000259" key="11">
    <source>
        <dbReference type="PROSITE" id="PS50967"/>
    </source>
</evidence>
<keyword evidence="2" id="KW-0698">rRNA processing</keyword>